<dbReference type="GO" id="GO:0043771">
    <property type="term" value="F:cytidine kinase activity"/>
    <property type="evidence" value="ECO:0007669"/>
    <property type="project" value="RHEA"/>
</dbReference>
<dbReference type="Proteomes" id="UP000029725">
    <property type="component" value="Unassembled WGS sequence"/>
</dbReference>
<dbReference type="HOGENOM" id="CLU_021278_1_2_1"/>
<dbReference type="AlphaFoldDB" id="A0A098VVL3"/>
<comment type="similarity">
    <text evidence="6">Belongs to the uridine kinase family.</text>
</comment>
<comment type="catalytic activity">
    <reaction evidence="6">
        <text>cytidine + ATP = CMP + ADP + H(+)</text>
        <dbReference type="Rhea" id="RHEA:24674"/>
        <dbReference type="ChEBI" id="CHEBI:15378"/>
        <dbReference type="ChEBI" id="CHEBI:17562"/>
        <dbReference type="ChEBI" id="CHEBI:30616"/>
        <dbReference type="ChEBI" id="CHEBI:60377"/>
        <dbReference type="ChEBI" id="CHEBI:456216"/>
        <dbReference type="EC" id="2.7.1.48"/>
    </reaction>
</comment>
<feature type="compositionally biased region" description="Basic and acidic residues" evidence="7">
    <location>
        <begin position="16"/>
        <end position="26"/>
    </location>
</feature>
<comment type="caution">
    <text evidence="9">The sequence shown here is derived from an EMBL/GenBank/DDBJ whole genome shotgun (WGS) entry which is preliminary data.</text>
</comment>
<dbReference type="NCBIfam" id="NF004018">
    <property type="entry name" value="PRK05480.1"/>
    <property type="match status" value="1"/>
</dbReference>
<evidence type="ECO:0000256" key="4">
    <source>
        <dbReference type="ARBA" id="ARBA00022741"/>
    </source>
</evidence>
<comment type="pathway">
    <text evidence="1 6">Pyrimidine metabolism; UMP biosynthesis via salvage pathway; UMP from uridine: step 1/1.</text>
</comment>
<evidence type="ECO:0000256" key="2">
    <source>
        <dbReference type="ARBA" id="ARBA00004784"/>
    </source>
</evidence>
<dbReference type="PANTHER" id="PTHR10285">
    <property type="entry name" value="URIDINE KINASE"/>
    <property type="match status" value="1"/>
</dbReference>
<dbReference type="InterPro" id="IPR027417">
    <property type="entry name" value="P-loop_NTPase"/>
</dbReference>
<accession>A0A098VVL3</accession>
<keyword evidence="10" id="KW-1185">Reference proteome</keyword>
<dbReference type="RefSeq" id="XP_013238198.1">
    <property type="nucleotide sequence ID" value="XM_013382744.1"/>
</dbReference>
<evidence type="ECO:0000313" key="9">
    <source>
        <dbReference type="EMBL" id="KGG51771.1"/>
    </source>
</evidence>
<dbReference type="GO" id="GO:0044211">
    <property type="term" value="P:CTP salvage"/>
    <property type="evidence" value="ECO:0007669"/>
    <property type="project" value="UniProtKB-UniPathway"/>
</dbReference>
<reference evidence="9 10" key="1">
    <citation type="submission" date="2014-04" db="EMBL/GenBank/DDBJ databases">
        <title>A new species of microsporidia sheds light on the evolution of extreme parasitism.</title>
        <authorList>
            <person name="Haag K.L."/>
            <person name="James T.Y."/>
            <person name="Larsson R."/>
            <person name="Schaer T.M."/>
            <person name="Refardt D."/>
            <person name="Pombert J.-F."/>
            <person name="Ebert D."/>
        </authorList>
    </citation>
    <scope>NUCLEOTIDE SEQUENCE [LARGE SCALE GENOMIC DNA]</scope>
    <source>
        <strain evidence="9 10">UGP3</strain>
        <tissue evidence="9">Spores</tissue>
    </source>
</reference>
<gene>
    <name evidence="9" type="ORF">DI09_27p100</name>
</gene>
<feature type="region of interest" description="Disordered" evidence="7">
    <location>
        <begin position="1"/>
        <end position="31"/>
    </location>
</feature>
<dbReference type="InterPro" id="IPR006083">
    <property type="entry name" value="PRK/URK"/>
</dbReference>
<dbReference type="OrthoDB" id="738517at2759"/>
<keyword evidence="5 6" id="KW-0418">Kinase</keyword>
<dbReference type="EC" id="2.7.1.48" evidence="6"/>
<dbReference type="NCBIfam" id="TIGR00235">
    <property type="entry name" value="udk"/>
    <property type="match status" value="1"/>
</dbReference>
<evidence type="ECO:0000256" key="1">
    <source>
        <dbReference type="ARBA" id="ARBA00004690"/>
    </source>
</evidence>
<dbReference type="VEuPathDB" id="MicrosporidiaDB:DI09_27p100"/>
<keyword evidence="4 6" id="KW-0547">Nucleotide-binding</keyword>
<dbReference type="Pfam" id="PF00485">
    <property type="entry name" value="PRK"/>
    <property type="match status" value="1"/>
</dbReference>
<name>A0A098VVL3_9MICR</name>
<evidence type="ECO:0000256" key="3">
    <source>
        <dbReference type="ARBA" id="ARBA00022679"/>
    </source>
</evidence>
<protein>
    <recommendedName>
        <fullName evidence="6">Uridine kinase</fullName>
        <ecNumber evidence="6">2.7.1.48</ecNumber>
    </recommendedName>
</protein>
<dbReference type="GeneID" id="25259329"/>
<dbReference type="CDD" id="cd02023">
    <property type="entry name" value="UMPK"/>
    <property type="match status" value="1"/>
</dbReference>
<keyword evidence="3 6" id="KW-0808">Transferase</keyword>
<evidence type="ECO:0000256" key="6">
    <source>
        <dbReference type="RuleBase" id="RU003825"/>
    </source>
</evidence>
<evidence type="ECO:0000256" key="7">
    <source>
        <dbReference type="SAM" id="MobiDB-lite"/>
    </source>
</evidence>
<feature type="domain" description="Phosphoribulokinase/uridine kinase" evidence="8">
    <location>
        <begin position="81"/>
        <end position="270"/>
    </location>
</feature>
<dbReference type="GO" id="GO:0005524">
    <property type="term" value="F:ATP binding"/>
    <property type="evidence" value="ECO:0007669"/>
    <property type="project" value="UniProtKB-KW"/>
</dbReference>
<comment type="pathway">
    <text evidence="2 6">Pyrimidine metabolism; CTP biosynthesis via salvage pathway; CTP from cytidine: step 1/3.</text>
</comment>
<dbReference type="PRINTS" id="PR00988">
    <property type="entry name" value="URIDINKINASE"/>
</dbReference>
<comment type="catalytic activity">
    <reaction evidence="6">
        <text>uridine + ATP = UMP + ADP + H(+)</text>
        <dbReference type="Rhea" id="RHEA:16825"/>
        <dbReference type="ChEBI" id="CHEBI:15378"/>
        <dbReference type="ChEBI" id="CHEBI:16704"/>
        <dbReference type="ChEBI" id="CHEBI:30616"/>
        <dbReference type="ChEBI" id="CHEBI:57865"/>
        <dbReference type="ChEBI" id="CHEBI:456216"/>
        <dbReference type="EC" id="2.7.1.48"/>
    </reaction>
</comment>
<dbReference type="FunFam" id="3.40.50.300:FF:000339">
    <property type="entry name" value="Uridine kinase"/>
    <property type="match status" value="1"/>
</dbReference>
<feature type="compositionally biased region" description="Polar residues" evidence="7">
    <location>
        <begin position="1"/>
        <end position="12"/>
    </location>
</feature>
<dbReference type="GO" id="GO:0044206">
    <property type="term" value="P:UMP salvage"/>
    <property type="evidence" value="ECO:0007669"/>
    <property type="project" value="UniProtKB-UniPathway"/>
</dbReference>
<dbReference type="GO" id="GO:0004849">
    <property type="term" value="F:uridine kinase activity"/>
    <property type="evidence" value="ECO:0007669"/>
    <property type="project" value="UniProtKB-EC"/>
</dbReference>
<dbReference type="Gene3D" id="3.40.50.300">
    <property type="entry name" value="P-loop containing nucleotide triphosphate hydrolases"/>
    <property type="match status" value="1"/>
</dbReference>
<evidence type="ECO:0000259" key="8">
    <source>
        <dbReference type="Pfam" id="PF00485"/>
    </source>
</evidence>
<sequence>MAPPSQSHTQSADPACAKEEDHKSKESNSICNINSKDGSAVYSTPLHCYLNGSRPSPPPMAIQPSLLKERLNSAGDNQVFIIGIAGGSASGKTSVSEAIIRDINDVSNVVLISMDSFYKCLSPEASKKAYANEYNFDHPDAFEFPLLYDTLLKLKNLEPVDIPVYDFKIHSRTSESVHIHKAKVVIFEGILALYDREILDLMDMKIFVDTDSDVRLARRLKRDINERRRDFNGVLDQYNRFVKPSFDDFIQPSVRNADIIIPRGKDNLVAIDLITKHILTKIK</sequence>
<proteinExistence type="inferred from homology"/>
<dbReference type="InterPro" id="IPR000764">
    <property type="entry name" value="Uridine_kinase-like"/>
</dbReference>
<keyword evidence="6" id="KW-0067">ATP-binding</keyword>
<organism evidence="9 10">
    <name type="scientific">Mitosporidium daphniae</name>
    <dbReference type="NCBI Taxonomy" id="1485682"/>
    <lineage>
        <taxon>Eukaryota</taxon>
        <taxon>Fungi</taxon>
        <taxon>Fungi incertae sedis</taxon>
        <taxon>Microsporidia</taxon>
        <taxon>Mitosporidium</taxon>
    </lineage>
</organism>
<evidence type="ECO:0000313" key="10">
    <source>
        <dbReference type="Proteomes" id="UP000029725"/>
    </source>
</evidence>
<dbReference type="SUPFAM" id="SSF52540">
    <property type="entry name" value="P-loop containing nucleoside triphosphate hydrolases"/>
    <property type="match status" value="1"/>
</dbReference>
<dbReference type="EMBL" id="JMKJ01000199">
    <property type="protein sequence ID" value="KGG51771.1"/>
    <property type="molecule type" value="Genomic_DNA"/>
</dbReference>
<dbReference type="UniPathway" id="UPA00579">
    <property type="reaction ID" value="UER00640"/>
</dbReference>
<evidence type="ECO:0000256" key="5">
    <source>
        <dbReference type="ARBA" id="ARBA00022777"/>
    </source>
</evidence>
<dbReference type="UniPathway" id="UPA00574">
    <property type="reaction ID" value="UER00637"/>
</dbReference>